<reference evidence="3" key="1">
    <citation type="journal article" date="2020" name="mSystems">
        <title>Genome- and Community-Level Interaction Insights into Carbon Utilization and Element Cycling Functions of Hydrothermarchaeota in Hydrothermal Sediment.</title>
        <authorList>
            <person name="Zhou Z."/>
            <person name="Liu Y."/>
            <person name="Xu W."/>
            <person name="Pan J."/>
            <person name="Luo Z.H."/>
            <person name="Li M."/>
        </authorList>
    </citation>
    <scope>NUCLEOTIDE SEQUENCE [LARGE SCALE GENOMIC DNA]</scope>
    <source>
        <strain evidence="3">SpSt-637</strain>
        <strain evidence="2">SpSt-667</strain>
    </source>
</reference>
<protein>
    <recommendedName>
        <fullName evidence="1">4Fe-4S ferredoxin-type domain-containing protein</fullName>
    </recommendedName>
</protein>
<gene>
    <name evidence="3" type="ORF">ENU08_02995</name>
    <name evidence="2" type="ORF">ENU41_06235</name>
</gene>
<dbReference type="InterPro" id="IPR017896">
    <property type="entry name" value="4Fe4S_Fe-S-bd"/>
</dbReference>
<proteinExistence type="predicted"/>
<evidence type="ECO:0000313" key="2">
    <source>
        <dbReference type="EMBL" id="HGQ36256.1"/>
    </source>
</evidence>
<dbReference type="EMBL" id="DTCK01000039">
    <property type="protein sequence ID" value="HGQ36256.1"/>
    <property type="molecule type" value="Genomic_DNA"/>
</dbReference>
<dbReference type="SUPFAM" id="SSF46548">
    <property type="entry name" value="alpha-helical ferredoxin"/>
    <property type="match status" value="1"/>
</dbReference>
<dbReference type="EMBL" id="DTBD01000022">
    <property type="protein sequence ID" value="HGQ64189.1"/>
    <property type="molecule type" value="Genomic_DNA"/>
</dbReference>
<dbReference type="InterPro" id="IPR017900">
    <property type="entry name" value="4Fe4S_Fe_S_CS"/>
</dbReference>
<accession>A0A7C4NKS3</accession>
<comment type="caution">
    <text evidence="3">The sequence shown here is derived from an EMBL/GenBank/DDBJ whole genome shotgun (WGS) entry which is preliminary data.</text>
</comment>
<dbReference type="PANTHER" id="PTHR40447">
    <property type="entry name" value="ANAEROBIC SULFITE REDUCTASE SUBUNIT A"/>
    <property type="match status" value="1"/>
</dbReference>
<dbReference type="PROSITE" id="PS00198">
    <property type="entry name" value="4FE4S_FER_1"/>
    <property type="match status" value="2"/>
</dbReference>
<name>A0A7C4NKS3_9CREN</name>
<dbReference type="GO" id="GO:0016491">
    <property type="term" value="F:oxidoreductase activity"/>
    <property type="evidence" value="ECO:0007669"/>
    <property type="project" value="UniProtKB-ARBA"/>
</dbReference>
<dbReference type="PROSITE" id="PS51379">
    <property type="entry name" value="4FE4S_FER_2"/>
    <property type="match status" value="2"/>
</dbReference>
<feature type="domain" description="4Fe-4S ferredoxin-type" evidence="1">
    <location>
        <begin position="324"/>
        <end position="352"/>
    </location>
</feature>
<dbReference type="AlphaFoldDB" id="A0A7C4NKS3"/>
<feature type="domain" description="4Fe-4S ferredoxin-type" evidence="1">
    <location>
        <begin position="245"/>
        <end position="276"/>
    </location>
</feature>
<dbReference type="Pfam" id="PF17179">
    <property type="entry name" value="Fer4_22"/>
    <property type="match status" value="1"/>
</dbReference>
<evidence type="ECO:0000259" key="1">
    <source>
        <dbReference type="PROSITE" id="PS51379"/>
    </source>
</evidence>
<sequence length="364" mass="40495">MRGNEVFVGSYGDLKRLIVLIKEFVGIADIVGYKVFGGSVIWGSISDVNDLPLNVSDIQGPGFFRITKGTRFRHSVASPKVFLNPSEQLLLMVSRNYDVESVVGEIPRVVLFGIKPCDVKSIEVLDSILGNHPLYAKARKAIAGIVVEECLEPGETCFCGATDSGPNAGKGFDISYAKVNENSVIFRYGSNLGKRIIGELGLKEAERDIVEEYVRLVENAKTKTVSKIPKVVDVQKALYNCIEDISIWAMLSKNCVGCGNCNYVCPTCFCLEFEDEIVDERYAKRVAKWIGCLTYTYGQVAGGHFRPQLYMRYRHFVLHKFLFYPKQIGLLGCVGCGRCITWCPLGVDLRKTLSEIVERCVKHG</sequence>
<dbReference type="PANTHER" id="PTHR40447:SF1">
    <property type="entry name" value="ANAEROBIC SULFITE REDUCTASE SUBUNIT A"/>
    <property type="match status" value="1"/>
</dbReference>
<organism evidence="3">
    <name type="scientific">Ignisphaera aggregans</name>
    <dbReference type="NCBI Taxonomy" id="334771"/>
    <lineage>
        <taxon>Archaea</taxon>
        <taxon>Thermoproteota</taxon>
        <taxon>Thermoprotei</taxon>
        <taxon>Desulfurococcales</taxon>
        <taxon>Desulfurococcaceae</taxon>
        <taxon>Ignisphaera</taxon>
    </lineage>
</organism>
<evidence type="ECO:0000313" key="3">
    <source>
        <dbReference type="EMBL" id="HGQ64189.1"/>
    </source>
</evidence>